<proteinExistence type="predicted"/>
<dbReference type="EMBL" id="LAZR01053916">
    <property type="protein sequence ID" value="KKK79684.1"/>
    <property type="molecule type" value="Genomic_DNA"/>
</dbReference>
<sequence length="107" mass="11977">MMHIGLDFDNTIVTYDSLFHKYALAEGLIAPDVAINKQAVRDTIRELPEGNDKWTLLQGVVYGRKMDEAEPAHGVEVFLEACRSSSEVKLSIISHKTLYPAMGERVN</sequence>
<evidence type="ECO:0000313" key="1">
    <source>
        <dbReference type="EMBL" id="KKK79684.1"/>
    </source>
</evidence>
<comment type="caution">
    <text evidence="1">The sequence shown here is derived from an EMBL/GenBank/DDBJ whole genome shotgun (WGS) entry which is preliminary data.</text>
</comment>
<evidence type="ECO:0008006" key="2">
    <source>
        <dbReference type="Google" id="ProtNLM"/>
    </source>
</evidence>
<organism evidence="1">
    <name type="scientific">marine sediment metagenome</name>
    <dbReference type="NCBI Taxonomy" id="412755"/>
    <lineage>
        <taxon>unclassified sequences</taxon>
        <taxon>metagenomes</taxon>
        <taxon>ecological metagenomes</taxon>
    </lineage>
</organism>
<dbReference type="AlphaFoldDB" id="A0A0F9AMI4"/>
<name>A0A0F9AMI4_9ZZZZ</name>
<accession>A0A0F9AMI4</accession>
<reference evidence="1" key="1">
    <citation type="journal article" date="2015" name="Nature">
        <title>Complex archaea that bridge the gap between prokaryotes and eukaryotes.</title>
        <authorList>
            <person name="Spang A."/>
            <person name="Saw J.H."/>
            <person name="Jorgensen S.L."/>
            <person name="Zaremba-Niedzwiedzka K."/>
            <person name="Martijn J."/>
            <person name="Lind A.E."/>
            <person name="van Eijk R."/>
            <person name="Schleper C."/>
            <person name="Guy L."/>
            <person name="Ettema T.J."/>
        </authorList>
    </citation>
    <scope>NUCLEOTIDE SEQUENCE</scope>
</reference>
<feature type="non-terminal residue" evidence="1">
    <location>
        <position position="107"/>
    </location>
</feature>
<gene>
    <name evidence="1" type="ORF">LCGC14_2831040</name>
</gene>
<protein>
    <recommendedName>
        <fullName evidence="2">Haloacid dehalogenase-like hydrolase</fullName>
    </recommendedName>
</protein>